<dbReference type="Proteomes" id="UP000032233">
    <property type="component" value="Unassembled WGS sequence"/>
</dbReference>
<dbReference type="SUPFAM" id="SSF158791">
    <property type="entry name" value="MgtE N-terminal domain-like"/>
    <property type="match status" value="1"/>
</dbReference>
<evidence type="ECO:0000313" key="3">
    <source>
        <dbReference type="EMBL" id="KIX16036.1"/>
    </source>
</evidence>
<dbReference type="STRING" id="1429043.X474_00415"/>
<accession>A0A0D2JK89</accession>
<dbReference type="InParanoid" id="A0A0D2JK89"/>
<keyword evidence="4" id="KW-1185">Reference proteome</keyword>
<organism evidence="3 4">
    <name type="scientific">Dethiosulfatarculus sandiegensis</name>
    <dbReference type="NCBI Taxonomy" id="1429043"/>
    <lineage>
        <taxon>Bacteria</taxon>
        <taxon>Pseudomonadati</taxon>
        <taxon>Thermodesulfobacteriota</taxon>
        <taxon>Desulfarculia</taxon>
        <taxon>Desulfarculales</taxon>
        <taxon>Desulfarculaceae</taxon>
        <taxon>Dethiosulfatarculus</taxon>
    </lineage>
</organism>
<name>A0A0D2JK89_9BACT</name>
<comment type="caution">
    <text evidence="3">The sequence shown here is derived from an EMBL/GenBank/DDBJ whole genome shotgun (WGS) entry which is preliminary data.</text>
</comment>
<protein>
    <recommendedName>
        <fullName evidence="5">Magnesium transporter MgtE intracellular domain-containing protein</fullName>
    </recommendedName>
</protein>
<feature type="transmembrane region" description="Helical" evidence="2">
    <location>
        <begin position="12"/>
        <end position="32"/>
    </location>
</feature>
<keyword evidence="1" id="KW-0175">Coiled coil</keyword>
<dbReference type="Gene3D" id="1.25.60.10">
    <property type="entry name" value="MgtE N-terminal domain-like"/>
    <property type="match status" value="1"/>
</dbReference>
<evidence type="ECO:0000256" key="2">
    <source>
        <dbReference type="SAM" id="Phobius"/>
    </source>
</evidence>
<dbReference type="AlphaFoldDB" id="A0A0D2JK89"/>
<feature type="coiled-coil region" evidence="1">
    <location>
        <begin position="89"/>
        <end position="147"/>
    </location>
</feature>
<evidence type="ECO:0000313" key="4">
    <source>
        <dbReference type="Proteomes" id="UP000032233"/>
    </source>
</evidence>
<keyword evidence="2" id="KW-0472">Membrane</keyword>
<dbReference type="InterPro" id="IPR038076">
    <property type="entry name" value="MgtE_N_sf"/>
</dbReference>
<dbReference type="EMBL" id="AZAC01000001">
    <property type="protein sequence ID" value="KIX16036.1"/>
    <property type="molecule type" value="Genomic_DNA"/>
</dbReference>
<keyword evidence="2" id="KW-0812">Transmembrane</keyword>
<evidence type="ECO:0008006" key="5">
    <source>
        <dbReference type="Google" id="ProtNLM"/>
    </source>
</evidence>
<dbReference type="RefSeq" id="WP_044346082.1">
    <property type="nucleotide sequence ID" value="NZ_AZAC01000001.1"/>
</dbReference>
<sequence>MKKFGAQSLLTLGLLVKAVAIVLAIFVAWPIITASTTEVAAQEEARDQEKKTEDMADKAADLRQDVAEAKPGPATQGLTPQAPVDPRINALLDSKRRELELEENRIKREREDLERLREEVERRIKELKKVQSALEELVSAAQKQKRKRIQQLVKVLSNMRPGPAAKVVEKLDDHMAVEIFKLMQGRIAGKVMANLNPQQAARIGALLTKDKESKEAARLAREAAEAAIGPQKN</sequence>
<reference evidence="3 4" key="1">
    <citation type="submission" date="2013-11" db="EMBL/GenBank/DDBJ databases">
        <title>Metagenomic analysis of a methanogenic consortium involved in long chain n-alkane degradation.</title>
        <authorList>
            <person name="Davidova I.A."/>
            <person name="Callaghan A.V."/>
            <person name="Wawrik B."/>
            <person name="Pruitt S."/>
            <person name="Marks C."/>
            <person name="Duncan K.E."/>
            <person name="Suflita J.M."/>
        </authorList>
    </citation>
    <scope>NUCLEOTIDE SEQUENCE [LARGE SCALE GENOMIC DNA]</scope>
    <source>
        <strain evidence="3 4">SPR</strain>
    </source>
</reference>
<gene>
    <name evidence="3" type="ORF">X474_00415</name>
</gene>
<dbReference type="OrthoDB" id="9791432at2"/>
<evidence type="ECO:0000256" key="1">
    <source>
        <dbReference type="SAM" id="Coils"/>
    </source>
</evidence>
<keyword evidence="2" id="KW-1133">Transmembrane helix</keyword>
<proteinExistence type="predicted"/>